<evidence type="ECO:0008006" key="7">
    <source>
        <dbReference type="Google" id="ProtNLM"/>
    </source>
</evidence>
<dbReference type="InterPro" id="IPR036788">
    <property type="entry name" value="T_IF-3_C_sf"/>
</dbReference>
<dbReference type="GO" id="GO:0043022">
    <property type="term" value="F:ribosome binding"/>
    <property type="evidence" value="ECO:0007669"/>
    <property type="project" value="TreeGrafter"/>
</dbReference>
<dbReference type="Proteomes" id="UP000184267">
    <property type="component" value="Unassembled WGS sequence"/>
</dbReference>
<proteinExistence type="inferred from homology"/>
<dbReference type="OMA" id="VQLTWGV"/>
<dbReference type="InterPro" id="IPR001288">
    <property type="entry name" value="Translation_initiation_fac_3"/>
</dbReference>
<evidence type="ECO:0000256" key="3">
    <source>
        <dbReference type="ARBA" id="ARBA00022917"/>
    </source>
</evidence>
<dbReference type="GO" id="GO:0005739">
    <property type="term" value="C:mitochondrion"/>
    <property type="evidence" value="ECO:0007669"/>
    <property type="project" value="TreeGrafter"/>
</dbReference>
<accession>A0A1M2VSQ8</accession>
<evidence type="ECO:0000256" key="2">
    <source>
        <dbReference type="ARBA" id="ARBA00022540"/>
    </source>
</evidence>
<feature type="region of interest" description="Disordered" evidence="4">
    <location>
        <begin position="378"/>
        <end position="399"/>
    </location>
</feature>
<feature type="compositionally biased region" description="Basic and acidic residues" evidence="4">
    <location>
        <begin position="331"/>
        <end position="348"/>
    </location>
</feature>
<feature type="region of interest" description="Disordered" evidence="4">
    <location>
        <begin position="329"/>
        <end position="349"/>
    </location>
</feature>
<dbReference type="EMBL" id="MNAD01000768">
    <property type="protein sequence ID" value="OJT10606.1"/>
    <property type="molecule type" value="Genomic_DNA"/>
</dbReference>
<comment type="similarity">
    <text evidence="1">Belongs to the IF-3 family.</text>
</comment>
<keyword evidence="2" id="KW-0396">Initiation factor</keyword>
<evidence type="ECO:0000256" key="1">
    <source>
        <dbReference type="ARBA" id="ARBA00005439"/>
    </source>
</evidence>
<feature type="compositionally biased region" description="Polar residues" evidence="4">
    <location>
        <begin position="87"/>
        <end position="108"/>
    </location>
</feature>
<gene>
    <name evidence="5" type="ORF">TRAPUB_12905</name>
</gene>
<dbReference type="PANTHER" id="PTHR10938:SF0">
    <property type="entry name" value="TRANSLATION INITIATION FACTOR IF-3, MITOCHONDRIAL"/>
    <property type="match status" value="1"/>
</dbReference>
<evidence type="ECO:0000256" key="4">
    <source>
        <dbReference type="SAM" id="MobiDB-lite"/>
    </source>
</evidence>
<keyword evidence="6" id="KW-1185">Reference proteome</keyword>
<dbReference type="AlphaFoldDB" id="A0A1M2VSQ8"/>
<feature type="region of interest" description="Disordered" evidence="4">
    <location>
        <begin position="62"/>
        <end position="134"/>
    </location>
</feature>
<feature type="compositionally biased region" description="Basic and acidic residues" evidence="4">
    <location>
        <begin position="67"/>
        <end position="76"/>
    </location>
</feature>
<reference evidence="5 6" key="1">
    <citation type="submission" date="2016-10" db="EMBL/GenBank/DDBJ databases">
        <title>Genome sequence of the basidiomycete white-rot fungus Trametes pubescens.</title>
        <authorList>
            <person name="Makela M.R."/>
            <person name="Granchi Z."/>
            <person name="Peng M."/>
            <person name="De Vries R.P."/>
            <person name="Grigoriev I."/>
            <person name="Riley R."/>
            <person name="Hilden K."/>
        </authorList>
    </citation>
    <scope>NUCLEOTIDE SEQUENCE [LARGE SCALE GENOMIC DNA]</scope>
    <source>
        <strain evidence="5 6">FBCC735</strain>
    </source>
</reference>
<dbReference type="STRING" id="154538.A0A1M2VSQ8"/>
<dbReference type="GO" id="GO:0070124">
    <property type="term" value="P:mitochondrial translational initiation"/>
    <property type="evidence" value="ECO:0007669"/>
    <property type="project" value="TreeGrafter"/>
</dbReference>
<dbReference type="GO" id="GO:0003743">
    <property type="term" value="F:translation initiation factor activity"/>
    <property type="evidence" value="ECO:0007669"/>
    <property type="project" value="UniProtKB-KW"/>
</dbReference>
<organism evidence="5 6">
    <name type="scientific">Trametes pubescens</name>
    <name type="common">White-rot fungus</name>
    <dbReference type="NCBI Taxonomy" id="154538"/>
    <lineage>
        <taxon>Eukaryota</taxon>
        <taxon>Fungi</taxon>
        <taxon>Dikarya</taxon>
        <taxon>Basidiomycota</taxon>
        <taxon>Agaricomycotina</taxon>
        <taxon>Agaricomycetes</taxon>
        <taxon>Polyporales</taxon>
        <taxon>Polyporaceae</taxon>
        <taxon>Trametes</taxon>
    </lineage>
</organism>
<dbReference type="Gene3D" id="3.30.110.10">
    <property type="entry name" value="Translation initiation factor 3 (IF-3), C-terminal domain"/>
    <property type="match status" value="1"/>
</dbReference>
<sequence>MNVGPGIGVASRVVRYVALRHKKVGPCHDTVHSCVASTSKQARAAHPFHPWTHAERIRSLSTPARDVPPHPRDLPPHPRVPPPHTLQRVSASRAQPSKSRALQEQKISTPPPPDEKKGAREKRKPRNEEIKNPVVRLVNPETGALDPPASLRVILARMNPKTHFLELVTTEPEPIVRLHDRKLLYDREKTKKRVHASKKAPEEKEVQLTWGVGAADMEFKLRKVRADLADGHRVSLIFAPKKGQVLPGPVQQEKMIADALAFLGEVGREHKERTVHKQAVAVFLESLRKKRTVDLKWVDSDGASWEGLKSIESALRGGERVEAVFILPPPPKKEKNKTPFDPHADRGVDPVLVQEKVERTLQSLAEVGREWKPRDSRKGIIVAHLEPPPPTSEAEDSST</sequence>
<protein>
    <recommendedName>
        <fullName evidence="7">Translation initiation factor 3 N-terminal domain-containing protein</fullName>
    </recommendedName>
</protein>
<dbReference type="SUPFAM" id="SSF55200">
    <property type="entry name" value="Translation initiation factor IF3, C-terminal domain"/>
    <property type="match status" value="1"/>
</dbReference>
<name>A0A1M2VSQ8_TRAPU</name>
<evidence type="ECO:0000313" key="6">
    <source>
        <dbReference type="Proteomes" id="UP000184267"/>
    </source>
</evidence>
<dbReference type="OrthoDB" id="21573at2759"/>
<keyword evidence="3" id="KW-0648">Protein biosynthesis</keyword>
<dbReference type="GO" id="GO:0032790">
    <property type="term" value="P:ribosome disassembly"/>
    <property type="evidence" value="ECO:0007669"/>
    <property type="project" value="TreeGrafter"/>
</dbReference>
<comment type="caution">
    <text evidence="5">The sequence shown here is derived from an EMBL/GenBank/DDBJ whole genome shotgun (WGS) entry which is preliminary data.</text>
</comment>
<dbReference type="PANTHER" id="PTHR10938">
    <property type="entry name" value="TRANSLATION INITIATION FACTOR IF-3"/>
    <property type="match status" value="1"/>
</dbReference>
<evidence type="ECO:0000313" key="5">
    <source>
        <dbReference type="EMBL" id="OJT10606.1"/>
    </source>
</evidence>